<comment type="caution">
    <text evidence="1">The sequence shown here is derived from an EMBL/GenBank/DDBJ whole genome shotgun (WGS) entry which is preliminary data.</text>
</comment>
<dbReference type="OrthoDB" id="678233at2759"/>
<evidence type="ECO:0000313" key="2">
    <source>
        <dbReference type="Proteomes" id="UP000541444"/>
    </source>
</evidence>
<dbReference type="PANTHER" id="PTHR31972">
    <property type="entry name" value="EXPRESSED PROTEIN"/>
    <property type="match status" value="1"/>
</dbReference>
<sequence>MADSELGLILGDLGEEMVYMKFKISSPIPKFTLVSRKEHYYGNTLYSTRAQFCETGGSHEIVVRCSGDEEAFKGPVLSVCIDKKKVIRVKKLQWNFRGNRTIFVDGLLVDMMWDVHDWFFNPVSGSAVFMFRTRSGLDSRLWLEEKLVQKDQERIEFSFLICASIFQTGNDRGFKRFVRALKLDDSKVENLEVKHYDSKAN</sequence>
<gene>
    <name evidence="1" type="ORF">GIB67_023197</name>
</gene>
<dbReference type="Pfam" id="PF05910">
    <property type="entry name" value="DUF868"/>
    <property type="match status" value="1"/>
</dbReference>
<dbReference type="Proteomes" id="UP000541444">
    <property type="component" value="Unassembled WGS sequence"/>
</dbReference>
<organism evidence="1 2">
    <name type="scientific">Kingdonia uniflora</name>
    <dbReference type="NCBI Taxonomy" id="39325"/>
    <lineage>
        <taxon>Eukaryota</taxon>
        <taxon>Viridiplantae</taxon>
        <taxon>Streptophyta</taxon>
        <taxon>Embryophyta</taxon>
        <taxon>Tracheophyta</taxon>
        <taxon>Spermatophyta</taxon>
        <taxon>Magnoliopsida</taxon>
        <taxon>Ranunculales</taxon>
        <taxon>Circaeasteraceae</taxon>
        <taxon>Kingdonia</taxon>
    </lineage>
</organism>
<evidence type="ECO:0000313" key="1">
    <source>
        <dbReference type="EMBL" id="KAF6152503.1"/>
    </source>
</evidence>
<accession>A0A7J7MC85</accession>
<proteinExistence type="predicted"/>
<dbReference type="InterPro" id="IPR008586">
    <property type="entry name" value="DUF868_pln"/>
</dbReference>
<name>A0A7J7MC85_9MAGN</name>
<keyword evidence="2" id="KW-1185">Reference proteome</keyword>
<dbReference type="PANTHER" id="PTHR31972:SF48">
    <property type="entry name" value="OS04G0407500 PROTEIN"/>
    <property type="match status" value="1"/>
</dbReference>
<dbReference type="AlphaFoldDB" id="A0A7J7MC85"/>
<protein>
    <submittedName>
        <fullName evidence="1">Uncharacterized protein</fullName>
    </submittedName>
</protein>
<dbReference type="EMBL" id="JACGCM010001627">
    <property type="protein sequence ID" value="KAF6152503.1"/>
    <property type="molecule type" value="Genomic_DNA"/>
</dbReference>
<reference evidence="1 2" key="1">
    <citation type="journal article" date="2020" name="IScience">
        <title>Genome Sequencing of the Endangered Kingdonia uniflora (Circaeasteraceae, Ranunculales) Reveals Potential Mechanisms of Evolutionary Specialization.</title>
        <authorList>
            <person name="Sun Y."/>
            <person name="Deng T."/>
            <person name="Zhang A."/>
            <person name="Moore M.J."/>
            <person name="Landis J.B."/>
            <person name="Lin N."/>
            <person name="Zhang H."/>
            <person name="Zhang X."/>
            <person name="Huang J."/>
            <person name="Zhang X."/>
            <person name="Sun H."/>
            <person name="Wang H."/>
        </authorList>
    </citation>
    <scope>NUCLEOTIDE SEQUENCE [LARGE SCALE GENOMIC DNA]</scope>
    <source>
        <strain evidence="1">TB1705</strain>
        <tissue evidence="1">Leaf</tissue>
    </source>
</reference>